<reference evidence="1" key="1">
    <citation type="submission" date="2020-10" db="EMBL/GenBank/DDBJ databases">
        <title>The Isolation and Genome Sequence of a Novel Cyanophage S-H9-2 from the Yellow Sea, China.</title>
        <authorList>
            <person name="Jiang T."/>
            <person name="Luo L."/>
        </authorList>
    </citation>
    <scope>NUCLEOTIDE SEQUENCE</scope>
</reference>
<keyword evidence="2" id="KW-1185">Reference proteome</keyword>
<name>A0A873WKU9_9CAUD</name>
<evidence type="ECO:0000313" key="1">
    <source>
        <dbReference type="EMBL" id="QPB08281.1"/>
    </source>
</evidence>
<dbReference type="KEGG" id="vg:77945436"/>
<sequence>MNGWANWETWNVALWISNDETTYKVAQRYDSYDRLIPRLEMMWGQMTPDGARWMDGTIDTAALDEMLADL</sequence>
<evidence type="ECO:0000313" key="2">
    <source>
        <dbReference type="Proteomes" id="UP000662754"/>
    </source>
</evidence>
<dbReference type="InterPro" id="IPR055673">
    <property type="entry name" value="DUF7249"/>
</dbReference>
<protein>
    <submittedName>
        <fullName evidence="1">Uncharacterized protein</fullName>
    </submittedName>
</protein>
<dbReference type="Proteomes" id="UP000662754">
    <property type="component" value="Segment"/>
</dbReference>
<dbReference type="EMBL" id="MW147367">
    <property type="protein sequence ID" value="QPB08281.1"/>
    <property type="molecule type" value="Genomic_DNA"/>
</dbReference>
<dbReference type="Pfam" id="PF23907">
    <property type="entry name" value="DUF7249"/>
    <property type="match status" value="1"/>
</dbReference>
<organism evidence="1 2">
    <name type="scientific">Synechococcus phage S-H9-2</name>
    <dbReference type="NCBI Taxonomy" id="2783669"/>
    <lineage>
        <taxon>Viruses</taxon>
        <taxon>Duplodnaviria</taxon>
        <taxon>Heunggongvirae</taxon>
        <taxon>Uroviricota</taxon>
        <taxon>Caudoviricetes</taxon>
        <taxon>Pantevenvirales</taxon>
        <taxon>Kyanoviridae</taxon>
        <taxon>Yushanluvirus</taxon>
        <taxon>Yushanluvirus satich</taxon>
    </lineage>
</organism>
<dbReference type="GeneID" id="77945436"/>
<proteinExistence type="predicted"/>
<dbReference type="RefSeq" id="YP_010669266.1">
    <property type="nucleotide sequence ID" value="NC_070960.1"/>
</dbReference>
<accession>A0A873WKU9</accession>